<accession>A0A0P1AI27</accession>
<organism evidence="2 3">
    <name type="scientific">Plasmopara halstedii</name>
    <name type="common">Downy mildew of sunflower</name>
    <dbReference type="NCBI Taxonomy" id="4781"/>
    <lineage>
        <taxon>Eukaryota</taxon>
        <taxon>Sar</taxon>
        <taxon>Stramenopiles</taxon>
        <taxon>Oomycota</taxon>
        <taxon>Peronosporomycetes</taxon>
        <taxon>Peronosporales</taxon>
        <taxon>Peronosporaceae</taxon>
        <taxon>Plasmopara</taxon>
    </lineage>
</organism>
<dbReference type="OMA" id="IACKTHA"/>
<dbReference type="InterPro" id="IPR046347">
    <property type="entry name" value="bZIP_sf"/>
</dbReference>
<dbReference type="GeneID" id="36405632"/>
<dbReference type="SUPFAM" id="SSF57959">
    <property type="entry name" value="Leucine zipper domain"/>
    <property type="match status" value="1"/>
</dbReference>
<dbReference type="AlphaFoldDB" id="A0A0P1AI27"/>
<evidence type="ECO:0000313" key="3">
    <source>
        <dbReference type="Proteomes" id="UP000054928"/>
    </source>
</evidence>
<protein>
    <submittedName>
        <fullName evidence="2">Basic-leucine zipper domain</fullName>
    </submittedName>
</protein>
<proteinExistence type="predicted"/>
<dbReference type="InterPro" id="IPR004827">
    <property type="entry name" value="bZIP"/>
</dbReference>
<evidence type="ECO:0000259" key="1">
    <source>
        <dbReference type="PROSITE" id="PS00036"/>
    </source>
</evidence>
<dbReference type="OrthoDB" id="103095at2759"/>
<reference evidence="3" key="1">
    <citation type="submission" date="2014-09" db="EMBL/GenBank/DDBJ databases">
        <authorList>
            <person name="Sharma Rahul"/>
            <person name="Thines Marco"/>
        </authorList>
    </citation>
    <scope>NUCLEOTIDE SEQUENCE [LARGE SCALE GENOMIC DNA]</scope>
</reference>
<dbReference type="EMBL" id="CCYD01000482">
    <property type="protein sequence ID" value="CEG40373.1"/>
    <property type="molecule type" value="Genomic_DNA"/>
</dbReference>
<feature type="domain" description="BZIP" evidence="1">
    <location>
        <begin position="144"/>
        <end position="158"/>
    </location>
</feature>
<keyword evidence="3" id="KW-1185">Reference proteome</keyword>
<dbReference type="Proteomes" id="UP000054928">
    <property type="component" value="Unassembled WGS sequence"/>
</dbReference>
<evidence type="ECO:0000313" key="2">
    <source>
        <dbReference type="EMBL" id="CEG40373.1"/>
    </source>
</evidence>
<name>A0A0P1AI27_PLAHL</name>
<dbReference type="GO" id="GO:0003700">
    <property type="term" value="F:DNA-binding transcription factor activity"/>
    <property type="evidence" value="ECO:0007669"/>
    <property type="project" value="InterPro"/>
</dbReference>
<dbReference type="Gene3D" id="1.20.5.170">
    <property type="match status" value="1"/>
</dbReference>
<sequence>MSKKPQCYIWNVEPLTPPTTHSFANKTLAVKKIEVRARNAHAAEADLSVFEHSQPTNDLKLAPLIASTMKINCSTPALIGSIEPSSASISAIAASSLIVNSDAESMEASCSLKREKEKNRRRKREPIMLPPAVEGAKLSFKELRRLKNRVSATRLRQRSQQLLQSMQDQIEYYRARCEFLEMTVTGCATCANLNTVQIDDIELLPASKKARIETVSDSTGYINDDEGILLTDTECVVLHNVLHN</sequence>
<dbReference type="PROSITE" id="PS00036">
    <property type="entry name" value="BZIP_BASIC"/>
    <property type="match status" value="1"/>
</dbReference>
<dbReference type="RefSeq" id="XP_024576742.1">
    <property type="nucleotide sequence ID" value="XM_024726023.1"/>
</dbReference>